<evidence type="ECO:0000256" key="1">
    <source>
        <dbReference type="ARBA" id="ARBA00004123"/>
    </source>
</evidence>
<evidence type="ECO:0000256" key="3">
    <source>
        <dbReference type="ARBA" id="ARBA00019614"/>
    </source>
</evidence>
<dbReference type="Proteomes" id="UP001172155">
    <property type="component" value="Unassembled WGS sequence"/>
</dbReference>
<comment type="subunit">
    <text evidence="9">Component of the Mediator complex.</text>
</comment>
<evidence type="ECO:0000313" key="12">
    <source>
        <dbReference type="Proteomes" id="UP001172155"/>
    </source>
</evidence>
<evidence type="ECO:0000256" key="9">
    <source>
        <dbReference type="RuleBase" id="RU364149"/>
    </source>
</evidence>
<proteinExistence type="inferred from homology"/>
<dbReference type="SUPFAM" id="SSF50978">
    <property type="entry name" value="WD40 repeat-like"/>
    <property type="match status" value="1"/>
</dbReference>
<organism evidence="11 12">
    <name type="scientific">Schizothecium vesticola</name>
    <dbReference type="NCBI Taxonomy" id="314040"/>
    <lineage>
        <taxon>Eukaryota</taxon>
        <taxon>Fungi</taxon>
        <taxon>Dikarya</taxon>
        <taxon>Ascomycota</taxon>
        <taxon>Pezizomycotina</taxon>
        <taxon>Sordariomycetes</taxon>
        <taxon>Sordariomycetidae</taxon>
        <taxon>Sordariales</taxon>
        <taxon>Schizotheciaceae</taxon>
        <taxon>Schizothecium</taxon>
    </lineage>
</organism>
<reference evidence="11" key="1">
    <citation type="submission" date="2023-06" db="EMBL/GenBank/DDBJ databases">
        <title>Genome-scale phylogeny and comparative genomics of the fungal order Sordariales.</title>
        <authorList>
            <consortium name="Lawrence Berkeley National Laboratory"/>
            <person name="Hensen N."/>
            <person name="Bonometti L."/>
            <person name="Westerberg I."/>
            <person name="Brannstrom I.O."/>
            <person name="Guillou S."/>
            <person name="Cros-Aarteil S."/>
            <person name="Calhoun S."/>
            <person name="Haridas S."/>
            <person name="Kuo A."/>
            <person name="Mondo S."/>
            <person name="Pangilinan J."/>
            <person name="Riley R."/>
            <person name="LaButti K."/>
            <person name="Andreopoulos B."/>
            <person name="Lipzen A."/>
            <person name="Chen C."/>
            <person name="Yanf M."/>
            <person name="Daum C."/>
            <person name="Ng V."/>
            <person name="Clum A."/>
            <person name="Steindorff A."/>
            <person name="Ohm R."/>
            <person name="Martin F."/>
            <person name="Silar P."/>
            <person name="Natvig D."/>
            <person name="Lalanne C."/>
            <person name="Gautier V."/>
            <person name="Ament-velasquez S.L."/>
            <person name="Kruys A."/>
            <person name="Hutchinson M.I."/>
            <person name="Powell A.J."/>
            <person name="Barry K."/>
            <person name="Miller A.N."/>
            <person name="Grigoriev I.V."/>
            <person name="Debuchy R."/>
            <person name="Gladieux P."/>
            <person name="Thoren M.H."/>
            <person name="Johannesson H."/>
        </authorList>
    </citation>
    <scope>NUCLEOTIDE SEQUENCE</scope>
    <source>
        <strain evidence="11">SMH3187-1</strain>
    </source>
</reference>
<comment type="caution">
    <text evidence="11">The sequence shown here is derived from an EMBL/GenBank/DDBJ whole genome shotgun (WGS) entry which is preliminary data.</text>
</comment>
<sequence>MTVMDDPMGLDEVDLFGDPVLSPPPPSRALQQRIDDLRTRGATHSIAWSKQGTIASVSRDGASVELRFLRCHPETGQWELSPPTSCSALPPAPGGAPIVNIAWAATSNTELAVIDAVGRIAILSVSLSLNRAYLSRRWDADHDDLHPIVGCYWLPLPPTPANRPFLFMYGPAVWNQTEYKFENTVHPPSAPYHPNPGKSALLCVTANGFLKLLYSQNNNRMEETSLELESVASSDDMITHASICSDKNLLFIVLATASKQLKVLKVAIQWSAPQPGDKQAPPGSVTLSPSLMEKHVAISTWYQPFPSATPLDPLMTQLSLIEMLPSCHQGQSLPEAPLLVLTVRSFLPAFGSLYNQGYQSIIDRWELVTDPQALHPAFAQLSQKTGHTSQLPPLTRLRKLEPIVVPKIVIGIHTMQFGRVLCFAFSDGTAQYHDRFTMDEIYHVQDVHRIMSPLQVGFHFEPETPCKCLEVAFSPTNCSFVQINENWTARWNKMQYTTDPIIIKEEEGNQHDAMLAALSVSLSAGFYYQTNFDDVLAIARPFAQKQDFVYTWVRSVSNMVKALVDYSEETYHDQLVRNHPLAFCLSIMNHLGFHDEAKPRDFCGKFAMLTLNLRNVVLLITIANNAPGSLKEKLNPLDDPDVVTALAGCANWAVTLLSWLADCLLDLQADAAFRAILADPKRFAELAAHMHARGTVALHLLLCSSTRGFLSAVCRRLAILEDMCHKAVKYFEQRNATTASMASTADRRTPDLYHAYVKMMRAISSGLVKFQDFNKLLTALGEGVRTTYRETLGAVAAQQGQNQQQQDLLIKKAQAHAELDMLLGGNPPSSFREMLDRFFSVHVKAFGEGCDRAKLYFGNYDILEIADAPAEKGKTPVHVDVFKRTLVKPAAVPKKGAAGGDQAVVQWRRCVRCASVMEDIIGRGPGFVFVLAQQRKCSCMGNWGLEPTKGLG</sequence>
<evidence type="ECO:0000259" key="10">
    <source>
        <dbReference type="Pfam" id="PF11635"/>
    </source>
</evidence>
<evidence type="ECO:0000313" key="11">
    <source>
        <dbReference type="EMBL" id="KAK0753975.1"/>
    </source>
</evidence>
<evidence type="ECO:0000256" key="5">
    <source>
        <dbReference type="ARBA" id="ARBA00023159"/>
    </source>
</evidence>
<protein>
    <recommendedName>
        <fullName evidence="3 9">Mediator of RNA polymerase II transcription subunit 16</fullName>
    </recommendedName>
    <alternativeName>
        <fullName evidence="8 9">Mediator complex subunit 16</fullName>
    </alternativeName>
</protein>
<keyword evidence="6 9" id="KW-0804">Transcription</keyword>
<accession>A0AA40KCK1</accession>
<dbReference type="PANTHER" id="PTHR13224:SF6">
    <property type="entry name" value="MEDIATOR OF RNA POLYMERASE II TRANSCRIPTION SUBUNIT 16"/>
    <property type="match status" value="1"/>
</dbReference>
<dbReference type="GO" id="GO:0016592">
    <property type="term" value="C:mediator complex"/>
    <property type="evidence" value="ECO:0007669"/>
    <property type="project" value="InterPro"/>
</dbReference>
<comment type="function">
    <text evidence="9">Component of the Mediator complex, a coactivator involved in the regulated transcription of nearly all RNA polymerase II-dependent genes. Mediator functions as a bridge to convey information from gene-specific regulatory proteins to the basal RNA polymerase II transcription machinery. Mediator is recruited to promoters by direct interactions with regulatory proteins and serves as a scaffold for the assembly of a functional preinitiation complex with RNA polymerase II and the general transcription factors.</text>
</comment>
<dbReference type="InterPro" id="IPR021665">
    <property type="entry name" value="Mediator_Med16_N"/>
</dbReference>
<evidence type="ECO:0000256" key="7">
    <source>
        <dbReference type="ARBA" id="ARBA00023242"/>
    </source>
</evidence>
<keyword evidence="4 9" id="KW-0805">Transcription regulation</keyword>
<evidence type="ECO:0000256" key="2">
    <source>
        <dbReference type="ARBA" id="ARBA00006543"/>
    </source>
</evidence>
<keyword evidence="12" id="KW-1185">Reference proteome</keyword>
<comment type="subcellular location">
    <subcellularLocation>
        <location evidence="1 9">Nucleus</location>
    </subcellularLocation>
</comment>
<keyword evidence="5 9" id="KW-0010">Activator</keyword>
<comment type="similarity">
    <text evidence="2 9">Belongs to the Mediator complex subunit 16 family.</text>
</comment>
<dbReference type="PANTHER" id="PTHR13224">
    <property type="entry name" value="THYROID HORMONE RECEPTOR-ASSOCIATED PROTEIN-RELATED"/>
    <property type="match status" value="1"/>
</dbReference>
<evidence type="ECO:0000256" key="8">
    <source>
        <dbReference type="ARBA" id="ARBA00032015"/>
    </source>
</evidence>
<dbReference type="EMBL" id="JAUKUD010000001">
    <property type="protein sequence ID" value="KAK0753975.1"/>
    <property type="molecule type" value="Genomic_DNA"/>
</dbReference>
<dbReference type="Pfam" id="PF11635">
    <property type="entry name" value="Med16_N"/>
    <property type="match status" value="1"/>
</dbReference>
<evidence type="ECO:0000256" key="6">
    <source>
        <dbReference type="ARBA" id="ARBA00023163"/>
    </source>
</evidence>
<name>A0AA40KCK1_9PEZI</name>
<keyword evidence="7 9" id="KW-0539">Nucleus</keyword>
<dbReference type="AlphaFoldDB" id="A0AA40KCK1"/>
<gene>
    <name evidence="9" type="primary">MED16</name>
    <name evidence="11" type="ORF">B0T18DRAFT_314887</name>
</gene>
<evidence type="ECO:0000256" key="4">
    <source>
        <dbReference type="ARBA" id="ARBA00023015"/>
    </source>
</evidence>
<dbReference type="InterPro" id="IPR048338">
    <property type="entry name" value="Mediator_Med16"/>
</dbReference>
<dbReference type="GO" id="GO:0045893">
    <property type="term" value="P:positive regulation of DNA-templated transcription"/>
    <property type="evidence" value="ECO:0007669"/>
    <property type="project" value="TreeGrafter"/>
</dbReference>
<dbReference type="InterPro" id="IPR036322">
    <property type="entry name" value="WD40_repeat_dom_sf"/>
</dbReference>
<feature type="domain" description="Mediator complex subunit Med16 N-terminal" evidence="10">
    <location>
        <begin position="171"/>
        <end position="461"/>
    </location>
</feature>